<dbReference type="Pfam" id="PF04752">
    <property type="entry name" value="ChaC"/>
    <property type="match status" value="1"/>
</dbReference>
<dbReference type="AlphaFoldDB" id="A0A9D4P5V2"/>
<name>A0A9D4P5V2_DERFA</name>
<gene>
    <name evidence="5" type="ORF">HUG17_0879</name>
</gene>
<evidence type="ECO:0000256" key="4">
    <source>
        <dbReference type="ARBA" id="ARBA00048073"/>
    </source>
</evidence>
<dbReference type="GO" id="GO:0006751">
    <property type="term" value="P:glutathione catabolic process"/>
    <property type="evidence" value="ECO:0007669"/>
    <property type="project" value="InterPro"/>
</dbReference>
<dbReference type="GO" id="GO:0005737">
    <property type="term" value="C:cytoplasm"/>
    <property type="evidence" value="ECO:0007669"/>
    <property type="project" value="TreeGrafter"/>
</dbReference>
<dbReference type="EC" id="4.3.2.7" evidence="2"/>
<evidence type="ECO:0000313" key="5">
    <source>
        <dbReference type="EMBL" id="KAH7645341.1"/>
    </source>
</evidence>
<dbReference type="EMBL" id="SDOV01000001">
    <property type="protein sequence ID" value="KAH7645341.1"/>
    <property type="molecule type" value="Genomic_DNA"/>
</dbReference>
<dbReference type="InterPro" id="IPR013024">
    <property type="entry name" value="GGCT-like"/>
</dbReference>
<protein>
    <recommendedName>
        <fullName evidence="2">glutathione-specific gamma-glutamylcyclotransferase</fullName>
        <ecNumber evidence="2">4.3.2.7</ecNumber>
    </recommendedName>
</protein>
<accession>A0A9D4P5V2</accession>
<reference evidence="5" key="2">
    <citation type="journal article" date="2021" name="World Allergy Organ. J.">
        <title>Chromosome-level assembly of Dermatophagoides farinae genome and transcriptome reveals two novel allergens Der f 37 and Der f 39.</title>
        <authorList>
            <person name="Chen J."/>
            <person name="Cai Z."/>
            <person name="Fan D."/>
            <person name="Hu J."/>
            <person name="Hou Y."/>
            <person name="He Y."/>
            <person name="Zhang Z."/>
            <person name="Zhao Z."/>
            <person name="Gao P."/>
            <person name="Hu W."/>
            <person name="Sun J."/>
            <person name="Li J."/>
            <person name="Ji K."/>
        </authorList>
    </citation>
    <scope>NUCLEOTIDE SEQUENCE</scope>
    <source>
        <strain evidence="5">JKM2019</strain>
    </source>
</reference>
<evidence type="ECO:0000256" key="3">
    <source>
        <dbReference type="ARBA" id="ARBA00023239"/>
    </source>
</evidence>
<dbReference type="PANTHER" id="PTHR12192:SF26">
    <property type="entry name" value="GLUTATHIONE-SPECIFIC GAMMA-GLUTAMYLCYCLOTRANSFERASE 1"/>
    <property type="match status" value="1"/>
</dbReference>
<dbReference type="SUPFAM" id="SSF110857">
    <property type="entry name" value="Gamma-glutamyl cyclotransferase-like"/>
    <property type="match status" value="1"/>
</dbReference>
<dbReference type="Proteomes" id="UP000828236">
    <property type="component" value="Unassembled WGS sequence"/>
</dbReference>
<dbReference type="GO" id="GO:0061928">
    <property type="term" value="F:glutathione specific gamma-glutamylcyclotransferase activity"/>
    <property type="evidence" value="ECO:0007669"/>
    <property type="project" value="UniProtKB-EC"/>
</dbReference>
<comment type="caution">
    <text evidence="5">The sequence shown here is derived from an EMBL/GenBank/DDBJ whole genome shotgun (WGS) entry which is preliminary data.</text>
</comment>
<proteinExistence type="inferred from homology"/>
<evidence type="ECO:0000256" key="1">
    <source>
        <dbReference type="ARBA" id="ARBA00009662"/>
    </source>
</evidence>
<dbReference type="InterPro" id="IPR036568">
    <property type="entry name" value="GGCT-like_sf"/>
</dbReference>
<comment type="catalytic activity">
    <reaction evidence="4">
        <text>glutathione = L-cysteinylglycine + 5-oxo-L-proline</text>
        <dbReference type="Rhea" id="RHEA:47724"/>
        <dbReference type="ChEBI" id="CHEBI:57925"/>
        <dbReference type="ChEBI" id="CHEBI:58402"/>
        <dbReference type="ChEBI" id="CHEBI:61694"/>
        <dbReference type="EC" id="4.3.2.7"/>
    </reaction>
</comment>
<sequence>MANETVWVFAYGSLIWNPGFEYKNVIVGYISGYSRRFYQGSDQHRGSPESLGRVATLVEDEQGFTWGLAYLIADDQKALEYLKQRESSIGGYTTIMTKFYPKDSRIKESIQTLVYIALPCNRLFLGHSPQIAADIAQSKGFCGHNVEYLSKLVAFMKIELPNIVDEHLQQLESEVKQILQQNNPNLLNYFTDAINSWLNSDILSLMEDINDSFKMTIKPSFINRQMIDNVPKKQQLRCMIKY</sequence>
<organism evidence="5">
    <name type="scientific">Dermatophagoides farinae</name>
    <name type="common">American house dust mite</name>
    <dbReference type="NCBI Taxonomy" id="6954"/>
    <lineage>
        <taxon>Eukaryota</taxon>
        <taxon>Metazoa</taxon>
        <taxon>Ecdysozoa</taxon>
        <taxon>Arthropoda</taxon>
        <taxon>Chelicerata</taxon>
        <taxon>Arachnida</taxon>
        <taxon>Acari</taxon>
        <taxon>Acariformes</taxon>
        <taxon>Sarcoptiformes</taxon>
        <taxon>Astigmata</taxon>
        <taxon>Psoroptidia</taxon>
        <taxon>Analgoidea</taxon>
        <taxon>Pyroglyphidae</taxon>
        <taxon>Dermatophagoidinae</taxon>
        <taxon>Dermatophagoides</taxon>
    </lineage>
</organism>
<dbReference type="CDD" id="cd06661">
    <property type="entry name" value="GGCT_like"/>
    <property type="match status" value="1"/>
</dbReference>
<dbReference type="Gene3D" id="3.10.490.10">
    <property type="entry name" value="Gamma-glutamyl cyclotransferase-like"/>
    <property type="match status" value="1"/>
</dbReference>
<keyword evidence="3" id="KW-0456">Lyase</keyword>
<dbReference type="InterPro" id="IPR006840">
    <property type="entry name" value="ChaC"/>
</dbReference>
<comment type="similarity">
    <text evidence="1">Belongs to the gamma-glutamylcyclotransferase family. ChaC subfamily.</text>
</comment>
<dbReference type="OrthoDB" id="1933483at2759"/>
<evidence type="ECO:0000256" key="2">
    <source>
        <dbReference type="ARBA" id="ARBA00012344"/>
    </source>
</evidence>
<reference evidence="5" key="1">
    <citation type="submission" date="2020-06" db="EMBL/GenBank/DDBJ databases">
        <authorList>
            <person name="Ji K."/>
            <person name="Li J."/>
        </authorList>
    </citation>
    <scope>NUCLEOTIDE SEQUENCE</scope>
    <source>
        <strain evidence="5">JKM2019</strain>
        <tissue evidence="5">Whole body</tissue>
    </source>
</reference>
<dbReference type="PANTHER" id="PTHR12192">
    <property type="entry name" value="CATION TRANSPORT PROTEIN CHAC-RELATED"/>
    <property type="match status" value="1"/>
</dbReference>